<evidence type="ECO:0000313" key="3">
    <source>
        <dbReference type="Proteomes" id="UP000184428"/>
    </source>
</evidence>
<keyword evidence="1" id="KW-1133">Transmembrane helix</keyword>
<dbReference type="Proteomes" id="UP000184428">
    <property type="component" value="Unassembled WGS sequence"/>
</dbReference>
<dbReference type="InterPro" id="IPR007436">
    <property type="entry name" value="DUF485"/>
</dbReference>
<keyword evidence="1" id="KW-0812">Transmembrane</keyword>
<dbReference type="EMBL" id="FRDM01000040">
    <property type="protein sequence ID" value="SHN88126.1"/>
    <property type="molecule type" value="Genomic_DNA"/>
</dbReference>
<dbReference type="AlphaFoldDB" id="A0A1M7UYY1"/>
<evidence type="ECO:0000256" key="1">
    <source>
        <dbReference type="SAM" id="Phobius"/>
    </source>
</evidence>
<dbReference type="PANTHER" id="PTHR38441:SF1">
    <property type="entry name" value="MEMBRANE PROTEIN"/>
    <property type="match status" value="1"/>
</dbReference>
<reference evidence="2 3" key="1">
    <citation type="submission" date="2016-12" db="EMBL/GenBank/DDBJ databases">
        <authorList>
            <person name="Song W.-J."/>
            <person name="Kurnit D.M."/>
        </authorList>
    </citation>
    <scope>NUCLEOTIDE SEQUENCE [LARGE SCALE GENOMIC DNA]</scope>
    <source>
        <strain evidence="2 3">DSM 43162</strain>
    </source>
</reference>
<dbReference type="PANTHER" id="PTHR38441">
    <property type="entry name" value="INTEGRAL MEMBRANE PROTEIN-RELATED"/>
    <property type="match status" value="1"/>
</dbReference>
<organism evidence="2 3">
    <name type="scientific">Geodermatophilus obscurus</name>
    <dbReference type="NCBI Taxonomy" id="1861"/>
    <lineage>
        <taxon>Bacteria</taxon>
        <taxon>Bacillati</taxon>
        <taxon>Actinomycetota</taxon>
        <taxon>Actinomycetes</taxon>
        <taxon>Geodermatophilales</taxon>
        <taxon>Geodermatophilaceae</taxon>
        <taxon>Geodermatophilus</taxon>
    </lineage>
</organism>
<protein>
    <submittedName>
        <fullName evidence="2">Uncharacterized membrane protein, DUF485 family</fullName>
    </submittedName>
</protein>
<feature type="transmembrane region" description="Helical" evidence="1">
    <location>
        <begin position="59"/>
        <end position="81"/>
    </location>
</feature>
<sequence length="155" mass="17843">MTGRYVSRVTAITRTEVTWHDRETHVTPPEERRLLTPEEYAQAQASPEFVELKRRFRRFAFPMTVAFLTWYILYVLLSTYAADFMATPVFGNVNLGILLGLGQFVSTFVITHVYVAHANKRTDPISDEMRERLEHHEYARPGGVGVTDETRGGRH</sequence>
<feature type="transmembrane region" description="Helical" evidence="1">
    <location>
        <begin position="93"/>
        <end position="115"/>
    </location>
</feature>
<gene>
    <name evidence="2" type="ORF">SAMN05660350_04367</name>
</gene>
<accession>A0A1M7UYY1</accession>
<dbReference type="Pfam" id="PF04341">
    <property type="entry name" value="DUF485"/>
    <property type="match status" value="1"/>
</dbReference>
<proteinExistence type="predicted"/>
<name>A0A1M7UYY1_9ACTN</name>
<evidence type="ECO:0000313" key="2">
    <source>
        <dbReference type="EMBL" id="SHN88126.1"/>
    </source>
</evidence>
<keyword evidence="1" id="KW-0472">Membrane</keyword>